<dbReference type="InterPro" id="IPR014044">
    <property type="entry name" value="CAP_dom"/>
</dbReference>
<keyword evidence="4" id="KW-1185">Reference proteome</keyword>
<dbReference type="PANTHER" id="PTHR31157">
    <property type="entry name" value="SCP DOMAIN-CONTAINING PROTEIN"/>
    <property type="match status" value="1"/>
</dbReference>
<dbReference type="GO" id="GO:0008237">
    <property type="term" value="F:metallopeptidase activity"/>
    <property type="evidence" value="ECO:0007669"/>
    <property type="project" value="InterPro"/>
</dbReference>
<dbReference type="AlphaFoldDB" id="A0A9W7ABZ2"/>
<dbReference type="InterPro" id="IPR024079">
    <property type="entry name" value="MetalloPept_cat_dom_sf"/>
</dbReference>
<feature type="compositionally biased region" description="Pro residues" evidence="1">
    <location>
        <begin position="487"/>
        <end position="501"/>
    </location>
</feature>
<evidence type="ECO:0000259" key="2">
    <source>
        <dbReference type="Pfam" id="PF00188"/>
    </source>
</evidence>
<comment type="caution">
    <text evidence="3">The sequence shown here is derived from an EMBL/GenBank/DDBJ whole genome shotgun (WGS) entry which is preliminary data.</text>
</comment>
<organism evidence="3 4">
    <name type="scientific">Triparma retinervis</name>
    <dbReference type="NCBI Taxonomy" id="2557542"/>
    <lineage>
        <taxon>Eukaryota</taxon>
        <taxon>Sar</taxon>
        <taxon>Stramenopiles</taxon>
        <taxon>Ochrophyta</taxon>
        <taxon>Bolidophyceae</taxon>
        <taxon>Parmales</taxon>
        <taxon>Triparmaceae</taxon>
        <taxon>Triparma</taxon>
    </lineage>
</organism>
<dbReference type="Gene3D" id="3.40.33.10">
    <property type="entry name" value="CAP"/>
    <property type="match status" value="1"/>
</dbReference>
<dbReference type="EMBL" id="BRXZ01001385">
    <property type="protein sequence ID" value="GMH69891.1"/>
    <property type="molecule type" value="Genomic_DNA"/>
</dbReference>
<reference evidence="3" key="1">
    <citation type="submission" date="2022-07" db="EMBL/GenBank/DDBJ databases">
        <title>Genome analysis of Parmales, a sister group of diatoms, reveals the evolutionary specialization of diatoms from phago-mixotrophs to photoautotrophs.</title>
        <authorList>
            <person name="Ban H."/>
            <person name="Sato S."/>
            <person name="Yoshikawa S."/>
            <person name="Kazumasa Y."/>
            <person name="Nakamura Y."/>
            <person name="Ichinomiya M."/>
            <person name="Saitoh K."/>
            <person name="Sato N."/>
            <person name="Blanc-Mathieu R."/>
            <person name="Endo H."/>
            <person name="Kuwata A."/>
            <person name="Ogata H."/>
        </authorList>
    </citation>
    <scope>NUCLEOTIDE SEQUENCE</scope>
</reference>
<sequence>MRSLMQASQTITSTKYVHRILDLPSWTPGCYPDDTQTHEMGMGVALTNAAWENAASGTVYDWIFYGKLVGRRCYDGNGGVTCTFPLPLSKEEKIQAIIDVLDLAIGFSNSVIKARMNFNFKVKALYIATVPTFLVWNKPPGECSNFPSSGCAACSNKNLALDCDACFDPVNQLTAQTGFIEWTKSPWCPDTTLGLWVLMDKSCIVGTTVGVSNAVLCPGASIVYASSSSDVLHVTMAHEIGHNLGMLHLSNEEDGIMEAFVPSGGLDAMELRPNPEIDNTVSGIGFNDVWRDPVCTRLSGLQACSSWKVEQSGNPSWTPSENIVTVSQADCEVYNAVNDERAKAGKPRISMDRRLHQAAHDYATYMLHYDYWGHDDPEGRSARMRAAQSGYSSGFTSENIACGQKSTAGVVRSWINSAGHNRNMFNVDHEDTGVVRVDMPGNGRCSPMWVQLFSRGSGDESQRVDCTGGPTEAPVAPPTDAPTKAPVAPPTDAPTKAPVPNPSTGTSTNPPVAPPTNFPTLTPTGCNDADESFTIVNKNDPTVITTCSTINDKLQTKSGKVQLQQFFDNYCLPQERNWIGSGTACCATCE</sequence>
<dbReference type="SUPFAM" id="SSF55797">
    <property type="entry name" value="PR-1-like"/>
    <property type="match status" value="1"/>
</dbReference>
<dbReference type="Proteomes" id="UP001165082">
    <property type="component" value="Unassembled WGS sequence"/>
</dbReference>
<feature type="domain" description="SCP" evidence="2">
    <location>
        <begin position="334"/>
        <end position="451"/>
    </location>
</feature>
<dbReference type="Gene3D" id="3.40.390.10">
    <property type="entry name" value="Collagenase (Catalytic Domain)"/>
    <property type="match status" value="1"/>
</dbReference>
<evidence type="ECO:0000313" key="4">
    <source>
        <dbReference type="Proteomes" id="UP001165082"/>
    </source>
</evidence>
<feature type="non-terminal residue" evidence="3">
    <location>
        <position position="1"/>
    </location>
</feature>
<evidence type="ECO:0000256" key="1">
    <source>
        <dbReference type="SAM" id="MobiDB-lite"/>
    </source>
</evidence>
<dbReference type="OrthoDB" id="568194at2759"/>
<gene>
    <name evidence="3" type="ORF">TrRE_jg12331</name>
</gene>
<name>A0A9W7ABZ2_9STRA</name>
<dbReference type="Pfam" id="PF00188">
    <property type="entry name" value="CAP"/>
    <property type="match status" value="1"/>
</dbReference>
<dbReference type="PANTHER" id="PTHR31157:SF1">
    <property type="entry name" value="SCP DOMAIN-CONTAINING PROTEIN"/>
    <property type="match status" value="1"/>
</dbReference>
<accession>A0A9W7ABZ2</accession>
<proteinExistence type="predicted"/>
<evidence type="ECO:0000313" key="3">
    <source>
        <dbReference type="EMBL" id="GMH69891.1"/>
    </source>
</evidence>
<dbReference type="CDD" id="cd05379">
    <property type="entry name" value="CAP_bacterial"/>
    <property type="match status" value="1"/>
</dbReference>
<feature type="region of interest" description="Disordered" evidence="1">
    <location>
        <begin position="456"/>
        <end position="513"/>
    </location>
</feature>
<dbReference type="InterPro" id="IPR035940">
    <property type="entry name" value="CAP_sf"/>
</dbReference>
<dbReference type="SUPFAM" id="SSF55486">
    <property type="entry name" value="Metalloproteases ('zincins'), catalytic domain"/>
    <property type="match status" value="1"/>
</dbReference>
<protein>
    <recommendedName>
        <fullName evidence="2">SCP domain-containing protein</fullName>
    </recommendedName>
</protein>